<dbReference type="Pfam" id="PF00956">
    <property type="entry name" value="NAP"/>
    <property type="match status" value="1"/>
</dbReference>
<dbReference type="SUPFAM" id="SSF143113">
    <property type="entry name" value="NAP-like"/>
    <property type="match status" value="1"/>
</dbReference>
<dbReference type="GO" id="GO:0005634">
    <property type="term" value="C:nucleus"/>
    <property type="evidence" value="ECO:0007669"/>
    <property type="project" value="InterPro"/>
</dbReference>
<dbReference type="Gene3D" id="3.30.1120.90">
    <property type="entry name" value="Nucleosome assembly protein"/>
    <property type="match status" value="1"/>
</dbReference>
<evidence type="ECO:0000256" key="2">
    <source>
        <dbReference type="RuleBase" id="RU003876"/>
    </source>
</evidence>
<dbReference type="Gene3D" id="1.20.5.1500">
    <property type="match status" value="1"/>
</dbReference>
<dbReference type="OMA" id="ICCVECE"/>
<name>A0A6P4F5L7_DRORH</name>
<accession>A0A6P4F5L7</accession>
<reference evidence="4" key="3">
    <citation type="submission" date="2025-05" db="UniProtKB">
        <authorList>
            <consortium name="EnsemblMetazoa"/>
        </authorList>
    </citation>
    <scope>IDENTIFICATION</scope>
</reference>
<evidence type="ECO:0000256" key="3">
    <source>
        <dbReference type="SAM" id="MobiDB-lite"/>
    </source>
</evidence>
<evidence type="ECO:0000256" key="1">
    <source>
        <dbReference type="ARBA" id="ARBA00009947"/>
    </source>
</evidence>
<dbReference type="EnsemblMetazoa" id="XM_017127169.1">
    <property type="protein sequence ID" value="XP_016982658.1"/>
    <property type="gene ID" value="LOC108047103"/>
</dbReference>
<dbReference type="AlphaFoldDB" id="A0A6P4F5L7"/>
<dbReference type="PANTHER" id="PTHR11875">
    <property type="entry name" value="TESTIS-SPECIFIC Y-ENCODED PROTEIN"/>
    <property type="match status" value="1"/>
</dbReference>
<reference evidence="6" key="2">
    <citation type="submission" date="2025-04" db="UniProtKB">
        <authorList>
            <consortium name="RefSeq"/>
        </authorList>
    </citation>
    <scope>IDENTIFICATION</scope>
</reference>
<dbReference type="InterPro" id="IPR037231">
    <property type="entry name" value="NAP-like_sf"/>
</dbReference>
<dbReference type="Proteomes" id="UP001652680">
    <property type="component" value="Unassembled WGS sequence"/>
</dbReference>
<dbReference type="OrthoDB" id="27325at2759"/>
<gene>
    <name evidence="6" type="primary">LOC108047103</name>
    <name evidence="4" type="synonym">108047103</name>
</gene>
<keyword evidence="5" id="KW-1185">Reference proteome</keyword>
<feature type="region of interest" description="Disordered" evidence="3">
    <location>
        <begin position="318"/>
        <end position="343"/>
    </location>
</feature>
<protein>
    <submittedName>
        <fullName evidence="6">Nucleosome assembly protein 1-like 1-A</fullName>
    </submittedName>
</protein>
<comment type="similarity">
    <text evidence="1 2">Belongs to the nucleosome assembly protein (NAP) family.</text>
</comment>
<dbReference type="GeneID" id="108047103"/>
<evidence type="ECO:0000313" key="4">
    <source>
        <dbReference type="EnsemblMetazoa" id="XP_016982658.1"/>
    </source>
</evidence>
<dbReference type="GO" id="GO:0006334">
    <property type="term" value="P:nucleosome assembly"/>
    <property type="evidence" value="ECO:0007669"/>
    <property type="project" value="InterPro"/>
</dbReference>
<feature type="compositionally biased region" description="Basic and acidic residues" evidence="3">
    <location>
        <begin position="322"/>
        <end position="331"/>
    </location>
</feature>
<dbReference type="FunFam" id="1.20.5.1500:FF:000001">
    <property type="entry name" value="Nucleosome assembly protein 1-like 1"/>
    <property type="match status" value="1"/>
</dbReference>
<dbReference type="RefSeq" id="XP_016982658.1">
    <property type="nucleotide sequence ID" value="XM_017127169.1"/>
</dbReference>
<organism evidence="6">
    <name type="scientific">Drosophila rhopaloa</name>
    <name type="common">Fruit fly</name>
    <dbReference type="NCBI Taxonomy" id="1041015"/>
    <lineage>
        <taxon>Eukaryota</taxon>
        <taxon>Metazoa</taxon>
        <taxon>Ecdysozoa</taxon>
        <taxon>Arthropoda</taxon>
        <taxon>Hexapoda</taxon>
        <taxon>Insecta</taxon>
        <taxon>Pterygota</taxon>
        <taxon>Neoptera</taxon>
        <taxon>Endopterygota</taxon>
        <taxon>Diptera</taxon>
        <taxon>Brachycera</taxon>
        <taxon>Muscomorpha</taxon>
        <taxon>Ephydroidea</taxon>
        <taxon>Drosophilidae</taxon>
        <taxon>Drosophila</taxon>
        <taxon>Sophophora</taxon>
    </lineage>
</organism>
<evidence type="ECO:0000313" key="6">
    <source>
        <dbReference type="RefSeq" id="XP_016982658.1"/>
    </source>
</evidence>
<evidence type="ECO:0000313" key="5">
    <source>
        <dbReference type="Proteomes" id="UP001652680"/>
    </source>
</evidence>
<proteinExistence type="inferred from homology"/>
<reference evidence="5" key="1">
    <citation type="journal article" date="2021" name="Elife">
        <title>Highly contiguous assemblies of 101 drosophilid genomes.</title>
        <authorList>
            <person name="Kim B.Y."/>
            <person name="Wang J.R."/>
            <person name="Miller D.E."/>
            <person name="Barmina O."/>
            <person name="Delaney E."/>
            <person name="Thompson A."/>
            <person name="Comeault A.A."/>
            <person name="Peede D."/>
            <person name="D'Agostino E.R."/>
            <person name="Pelaez J."/>
            <person name="Aguilar J.M."/>
            <person name="Haji D."/>
            <person name="Matsunaga T."/>
            <person name="Armstrong E.E."/>
            <person name="Zych M."/>
            <person name="Ogawa Y."/>
            <person name="Stamenkovic-Radak M."/>
            <person name="Jelic M."/>
            <person name="Veselinovic M.S."/>
            <person name="Tanaskovic M."/>
            <person name="Eric P."/>
            <person name="Gao J.J."/>
            <person name="Katoh T.K."/>
            <person name="Toda M.J."/>
            <person name="Watabe H."/>
            <person name="Watada M."/>
            <person name="Davis J.S."/>
            <person name="Moyle L.C."/>
            <person name="Manoli G."/>
            <person name="Bertolini E."/>
            <person name="Kostal V."/>
            <person name="Hawley R.S."/>
            <person name="Takahashi A."/>
            <person name="Jones C.D."/>
            <person name="Price D.K."/>
            <person name="Whiteman N."/>
            <person name="Kopp A."/>
            <person name="Matute D.R."/>
            <person name="Petrov D.A."/>
        </authorList>
    </citation>
    <scope>NUCLEOTIDE SEQUENCE [LARGE SCALE GENOMIC DNA]</scope>
</reference>
<dbReference type="InterPro" id="IPR002164">
    <property type="entry name" value="NAP_family"/>
</dbReference>
<sequence length="343" mass="39779">MSSPAKDKVDTKIGCGSALGDMRPEEWRQYVQLMVEALPTPIQNRVVVLKNMQLENIKLEKEFFDEVYDLEHRYHKKYEELFAKRRDIVEGKMEPPGEQKPNFKDVKPLAGHAGVEFRRKLKDYKCELTDAKGIPDFWLTVFRNTLINEMIQPQDEPALRHLIDVSVAFDVGHAFTLEFHFGPNEFFTNSILRKKYFLRSSIDQNDPFAFKGPEVKFCQGCTIYWEDTMDLTVMTYNAKEKDKFGVKRTVVKKDWIDSFFNFFNPPDLSDYENNDEQSAEAERILQADYKIGHFLRVRVIPKAVLYFTGDIVDYVEGATPEEPPKDVDQPGDKVSVGNQCDSE</sequence>